<feature type="transmembrane region" description="Helical" evidence="5">
    <location>
        <begin position="108"/>
        <end position="129"/>
    </location>
</feature>
<proteinExistence type="predicted"/>
<name>A0A3A1N2E5_9FLAO</name>
<evidence type="ECO:0000256" key="3">
    <source>
        <dbReference type="ARBA" id="ARBA00022989"/>
    </source>
</evidence>
<organism evidence="6 7">
    <name type="scientific">Flagellimonas lutimaris</name>
    <dbReference type="NCBI Taxonomy" id="475082"/>
    <lineage>
        <taxon>Bacteria</taxon>
        <taxon>Pseudomonadati</taxon>
        <taxon>Bacteroidota</taxon>
        <taxon>Flavobacteriia</taxon>
        <taxon>Flavobacteriales</taxon>
        <taxon>Flavobacteriaceae</taxon>
        <taxon>Flagellimonas</taxon>
    </lineage>
</organism>
<comment type="subcellular location">
    <subcellularLocation>
        <location evidence="1">Membrane</location>
        <topology evidence="1">Multi-pass membrane protein</topology>
    </subcellularLocation>
</comment>
<keyword evidence="2 5" id="KW-0812">Transmembrane</keyword>
<keyword evidence="4 5" id="KW-0472">Membrane</keyword>
<keyword evidence="7" id="KW-1185">Reference proteome</keyword>
<sequence length="162" mass="18093">MNKQVKTRLMAMAIGLVYLWFGALKFVPNLSPAEDLAKNTIDQLTFGLIPDDVSIILLAIWEVGLGFLLIFGFLRRQAVILGLVHMVCTFAPLFFFPNDVFGAEPLSLTLVGQYIIKNLIIIAAFLSIYDKKEVVQKAHTPTTVQKQSSHWILAGKNLFKKA</sequence>
<dbReference type="OrthoDB" id="265224at2"/>
<protein>
    <submittedName>
        <fullName evidence="6">DoxX family protein</fullName>
    </submittedName>
</protein>
<evidence type="ECO:0000256" key="5">
    <source>
        <dbReference type="SAM" id="Phobius"/>
    </source>
</evidence>
<reference evidence="6 7" key="1">
    <citation type="submission" date="2018-08" db="EMBL/GenBank/DDBJ databases">
        <title>Proposal of Muricauda 72 sp.nov. and Muricauda NH166 sp.nov., isolated from seawater.</title>
        <authorList>
            <person name="Cheng H."/>
            <person name="Wu Y.-H."/>
            <person name="Guo L.-L."/>
            <person name="Xu X.-W."/>
        </authorList>
    </citation>
    <scope>NUCLEOTIDE SEQUENCE [LARGE SCALE GENOMIC DNA]</scope>
    <source>
        <strain evidence="6 7">KCTC 22173</strain>
    </source>
</reference>
<feature type="transmembrane region" description="Helical" evidence="5">
    <location>
        <begin position="53"/>
        <end position="71"/>
    </location>
</feature>
<accession>A0A3A1N2E5</accession>
<dbReference type="AlphaFoldDB" id="A0A3A1N2E5"/>
<evidence type="ECO:0000313" key="6">
    <source>
        <dbReference type="EMBL" id="RIV30294.1"/>
    </source>
</evidence>
<evidence type="ECO:0000256" key="2">
    <source>
        <dbReference type="ARBA" id="ARBA00022692"/>
    </source>
</evidence>
<keyword evidence="3 5" id="KW-1133">Transmembrane helix</keyword>
<dbReference type="InterPro" id="IPR032808">
    <property type="entry name" value="DoxX"/>
</dbReference>
<dbReference type="GO" id="GO:0016020">
    <property type="term" value="C:membrane"/>
    <property type="evidence" value="ECO:0007669"/>
    <property type="project" value="UniProtKB-SubCell"/>
</dbReference>
<evidence type="ECO:0000256" key="1">
    <source>
        <dbReference type="ARBA" id="ARBA00004141"/>
    </source>
</evidence>
<dbReference type="EMBL" id="QXFH01000077">
    <property type="protein sequence ID" value="RIV30294.1"/>
    <property type="molecule type" value="Genomic_DNA"/>
</dbReference>
<evidence type="ECO:0000313" key="7">
    <source>
        <dbReference type="Proteomes" id="UP000266067"/>
    </source>
</evidence>
<evidence type="ECO:0000256" key="4">
    <source>
        <dbReference type="ARBA" id="ARBA00023136"/>
    </source>
</evidence>
<feature type="transmembrane region" description="Helical" evidence="5">
    <location>
        <begin position="78"/>
        <end position="96"/>
    </location>
</feature>
<dbReference type="RefSeq" id="WP_119608855.1">
    <property type="nucleotide sequence ID" value="NZ_QXFH01000077.1"/>
</dbReference>
<comment type="caution">
    <text evidence="6">The sequence shown here is derived from an EMBL/GenBank/DDBJ whole genome shotgun (WGS) entry which is preliminary data.</text>
</comment>
<gene>
    <name evidence="6" type="ORF">D2V08_14375</name>
</gene>
<dbReference type="Pfam" id="PF07681">
    <property type="entry name" value="DoxX"/>
    <property type="match status" value="1"/>
</dbReference>
<dbReference type="Proteomes" id="UP000266067">
    <property type="component" value="Unassembled WGS sequence"/>
</dbReference>